<evidence type="ECO:0000313" key="3">
    <source>
        <dbReference type="RefSeq" id="XP_033538266.1"/>
    </source>
</evidence>
<protein>
    <submittedName>
        <fullName evidence="1 3">Uncharacterized protein</fullName>
    </submittedName>
</protein>
<sequence length="119" mass="13761">MRKVDVAATRYMPLPPRAQIYCRAAARRGRRRERARWEVRRRATGCVSLGPLLYHRVVARQGRRCGSARCAVRYGSTLFAALARGYTIFNPLLNRKTFQRTYISNFFEATKKQHIKDGA</sequence>
<accession>A0A6G1GEU6</accession>
<dbReference type="GeneID" id="54414341"/>
<dbReference type="EMBL" id="ML975150">
    <property type="protein sequence ID" value="KAF1816635.1"/>
    <property type="molecule type" value="Genomic_DNA"/>
</dbReference>
<dbReference type="RefSeq" id="XP_033538266.1">
    <property type="nucleotide sequence ID" value="XM_033673771.1"/>
</dbReference>
<proteinExistence type="predicted"/>
<organism evidence="1">
    <name type="scientific">Eremomyces bilateralis CBS 781.70</name>
    <dbReference type="NCBI Taxonomy" id="1392243"/>
    <lineage>
        <taxon>Eukaryota</taxon>
        <taxon>Fungi</taxon>
        <taxon>Dikarya</taxon>
        <taxon>Ascomycota</taxon>
        <taxon>Pezizomycotina</taxon>
        <taxon>Dothideomycetes</taxon>
        <taxon>Dothideomycetes incertae sedis</taxon>
        <taxon>Eremomycetales</taxon>
        <taxon>Eremomycetaceae</taxon>
        <taxon>Eremomyces</taxon>
    </lineage>
</organism>
<reference evidence="1 3" key="1">
    <citation type="submission" date="2020-01" db="EMBL/GenBank/DDBJ databases">
        <authorList>
            <consortium name="DOE Joint Genome Institute"/>
            <person name="Haridas S."/>
            <person name="Albert R."/>
            <person name="Binder M."/>
            <person name="Bloem J."/>
            <person name="Labutti K."/>
            <person name="Salamov A."/>
            <person name="Andreopoulos B."/>
            <person name="Baker S.E."/>
            <person name="Barry K."/>
            <person name="Bills G."/>
            <person name="Bluhm B.H."/>
            <person name="Cannon C."/>
            <person name="Castanera R."/>
            <person name="Culley D.E."/>
            <person name="Daum C."/>
            <person name="Ezra D."/>
            <person name="Gonzalez J.B."/>
            <person name="Henrissat B."/>
            <person name="Kuo A."/>
            <person name="Liang C."/>
            <person name="Lipzen A."/>
            <person name="Lutzoni F."/>
            <person name="Magnuson J."/>
            <person name="Mondo S."/>
            <person name="Nolan M."/>
            <person name="Ohm R."/>
            <person name="Pangilinan J."/>
            <person name="Park H.-J."/>
            <person name="Ramirez L."/>
            <person name="Alfaro M."/>
            <person name="Sun H."/>
            <person name="Tritt A."/>
            <person name="Yoshinaga Y."/>
            <person name="Zwiers L.-H."/>
            <person name="Turgeon B.G."/>
            <person name="Goodwin S.B."/>
            <person name="Spatafora J.W."/>
            <person name="Crous P.W."/>
            <person name="Grigoriev I.V."/>
        </authorList>
    </citation>
    <scope>NUCLEOTIDE SEQUENCE</scope>
    <source>
        <strain evidence="1 3">CBS 781.70</strain>
    </source>
</reference>
<evidence type="ECO:0000313" key="1">
    <source>
        <dbReference type="EMBL" id="KAF1816635.1"/>
    </source>
</evidence>
<reference evidence="3" key="3">
    <citation type="submission" date="2025-04" db="UniProtKB">
        <authorList>
            <consortium name="RefSeq"/>
        </authorList>
    </citation>
    <scope>IDENTIFICATION</scope>
    <source>
        <strain evidence="3">CBS 781.70</strain>
    </source>
</reference>
<dbReference type="AlphaFoldDB" id="A0A6G1GEU6"/>
<gene>
    <name evidence="1 3" type="ORF">P152DRAFT_130933</name>
</gene>
<keyword evidence="2" id="KW-1185">Reference proteome</keyword>
<reference evidence="3" key="2">
    <citation type="submission" date="2020-04" db="EMBL/GenBank/DDBJ databases">
        <authorList>
            <consortium name="NCBI Genome Project"/>
        </authorList>
    </citation>
    <scope>NUCLEOTIDE SEQUENCE</scope>
    <source>
        <strain evidence="3">CBS 781.70</strain>
    </source>
</reference>
<name>A0A6G1GEU6_9PEZI</name>
<dbReference type="Proteomes" id="UP000504638">
    <property type="component" value="Unplaced"/>
</dbReference>
<evidence type="ECO:0000313" key="2">
    <source>
        <dbReference type="Proteomes" id="UP000504638"/>
    </source>
</evidence>